<feature type="region of interest" description="Disordered" evidence="5">
    <location>
        <begin position="1754"/>
        <end position="1792"/>
    </location>
</feature>
<name>A0A0F4ZBS6_9PEZI</name>
<feature type="region of interest" description="Disordered" evidence="5">
    <location>
        <begin position="1530"/>
        <end position="1552"/>
    </location>
</feature>
<dbReference type="InterPro" id="IPR011993">
    <property type="entry name" value="PH-like_dom_sf"/>
</dbReference>
<dbReference type="InterPro" id="IPR015943">
    <property type="entry name" value="WD40/YVTN_repeat-like_dom_sf"/>
</dbReference>
<evidence type="ECO:0000259" key="7">
    <source>
        <dbReference type="PROSITE" id="PS51783"/>
    </source>
</evidence>
<feature type="region of interest" description="Disordered" evidence="5">
    <location>
        <begin position="1468"/>
        <end position="1499"/>
    </location>
</feature>
<dbReference type="CDD" id="cd06071">
    <property type="entry name" value="Beach"/>
    <property type="match status" value="1"/>
</dbReference>
<feature type="compositionally biased region" description="Basic and acidic residues" evidence="5">
    <location>
        <begin position="1329"/>
        <end position="1341"/>
    </location>
</feature>
<evidence type="ECO:0000256" key="1">
    <source>
        <dbReference type="ARBA" id="ARBA00022574"/>
    </source>
</evidence>
<dbReference type="Pfam" id="PF23295">
    <property type="entry name" value="Arm_4"/>
    <property type="match status" value="2"/>
</dbReference>
<dbReference type="InterPro" id="IPR001680">
    <property type="entry name" value="WD40_rpt"/>
</dbReference>
<feature type="compositionally biased region" description="Low complexity" evidence="5">
    <location>
        <begin position="1893"/>
        <end position="1923"/>
    </location>
</feature>
<dbReference type="Proteomes" id="UP000033483">
    <property type="component" value="Unassembled WGS sequence"/>
</dbReference>
<dbReference type="Gene3D" id="1.10.1540.10">
    <property type="entry name" value="BEACH domain"/>
    <property type="match status" value="1"/>
</dbReference>
<dbReference type="PROSITE" id="PS50197">
    <property type="entry name" value="BEACH"/>
    <property type="match status" value="1"/>
</dbReference>
<dbReference type="EMBL" id="LAEV01001629">
    <property type="protein sequence ID" value="KKA27601.1"/>
    <property type="molecule type" value="Genomic_DNA"/>
</dbReference>
<comment type="caution">
    <text evidence="8">The sequence shown here is derived from an EMBL/GenBank/DDBJ whole genome shotgun (WGS) entry which is preliminary data.</text>
</comment>
<feature type="region of interest" description="Disordered" evidence="5">
    <location>
        <begin position="192"/>
        <end position="232"/>
    </location>
</feature>
<protein>
    <recommendedName>
        <fullName evidence="4">Beige protein homolog 1</fullName>
    </recommendedName>
</protein>
<dbReference type="SMART" id="SM00320">
    <property type="entry name" value="WD40"/>
    <property type="match status" value="4"/>
</dbReference>
<feature type="domain" description="BEACH" evidence="6">
    <location>
        <begin position="2424"/>
        <end position="2716"/>
    </location>
</feature>
<dbReference type="SMART" id="SM01026">
    <property type="entry name" value="Beach"/>
    <property type="match status" value="1"/>
</dbReference>
<evidence type="ECO:0000313" key="9">
    <source>
        <dbReference type="Proteomes" id="UP000033483"/>
    </source>
</evidence>
<dbReference type="InterPro" id="IPR036372">
    <property type="entry name" value="BEACH_dom_sf"/>
</dbReference>
<feature type="compositionally biased region" description="Low complexity" evidence="5">
    <location>
        <begin position="1102"/>
        <end position="1138"/>
    </location>
</feature>
<evidence type="ECO:0000256" key="5">
    <source>
        <dbReference type="SAM" id="MobiDB-lite"/>
    </source>
</evidence>
<dbReference type="Gene3D" id="2.30.29.30">
    <property type="entry name" value="Pleckstrin-homology domain (PH domain)/Phosphotyrosine-binding domain (PTB)"/>
    <property type="match status" value="1"/>
</dbReference>
<feature type="domain" description="BEACH-type PH" evidence="7">
    <location>
        <begin position="2235"/>
        <end position="2369"/>
    </location>
</feature>
<feature type="region of interest" description="Disordered" evidence="5">
    <location>
        <begin position="1321"/>
        <end position="1369"/>
    </location>
</feature>
<dbReference type="PANTHER" id="PTHR46108">
    <property type="entry name" value="BLUE CHEESE"/>
    <property type="match status" value="1"/>
</dbReference>
<feature type="region of interest" description="Disordered" evidence="5">
    <location>
        <begin position="42"/>
        <end position="61"/>
    </location>
</feature>
<feature type="compositionally biased region" description="Polar residues" evidence="5">
    <location>
        <begin position="1092"/>
        <end position="1101"/>
    </location>
</feature>
<feature type="region of interest" description="Disordered" evidence="5">
    <location>
        <begin position="1565"/>
        <end position="1600"/>
    </location>
</feature>
<accession>A0A0F4ZBS6</accession>
<feature type="compositionally biased region" description="Polar residues" evidence="5">
    <location>
        <begin position="1152"/>
        <end position="1163"/>
    </location>
</feature>
<evidence type="ECO:0000313" key="8">
    <source>
        <dbReference type="EMBL" id="KKA27601.1"/>
    </source>
</evidence>
<dbReference type="Pfam" id="PF14844">
    <property type="entry name" value="PH_BEACH"/>
    <property type="match status" value="1"/>
</dbReference>
<keyword evidence="9" id="KW-1185">Reference proteome</keyword>
<dbReference type="SUPFAM" id="SSF50729">
    <property type="entry name" value="PH domain-like"/>
    <property type="match status" value="1"/>
</dbReference>
<keyword evidence="1" id="KW-0853">WD repeat</keyword>
<dbReference type="Gene3D" id="2.130.10.10">
    <property type="entry name" value="YVTN repeat-like/Quinoprotein amine dehydrogenase"/>
    <property type="match status" value="1"/>
</dbReference>
<feature type="compositionally biased region" description="Low complexity" evidence="5">
    <location>
        <begin position="313"/>
        <end position="328"/>
    </location>
</feature>
<feature type="compositionally biased region" description="Basic and acidic residues" evidence="5">
    <location>
        <begin position="207"/>
        <end position="217"/>
    </location>
</feature>
<evidence type="ECO:0000256" key="3">
    <source>
        <dbReference type="ARBA" id="ARBA00054699"/>
    </source>
</evidence>
<dbReference type="InterPro" id="IPR036322">
    <property type="entry name" value="WD40_repeat_dom_sf"/>
</dbReference>
<sequence length="3046" mass="333706">MAASVPRRYRSATSTSIPPTTTNDILKALLDTLRNVSDPIHEAEFSRPPSPSFSPSAPASSSQPPAAHYAALPALSNVLLKIAAYISSRPAPNTLQSDFRHQNGFPLLLTVLKRFSGFYDPRIRSPADIAAFFSVLGAWLELLGASLARHSSNQRFFKTKVDGGGWAALEQILASLGVVSGDAMSAGEKSGVFTAEGQSQSQSQSHKRADGTQESKDTQSTTQMSIEQKAQTESQTSYRLFGKLLAFALGDKALDRLFEDVAVGNIPLAVDGDSTDDPASTDESSLAAKDRRTANDATMTTMTTMTTTTTITTNESTTKNTSTTTSPAHNQNSHIQAALTARVRKIVTPTTQFQHPEVLRVIIDFWKAIPRSQPATARPSSSSDDTEEQDLPLNLCSWLVLRVLVSVVSVSMFNLSGLHRTSALSDFLQICFGGGISSSTGSSCSISSSNTKALSSTERALLLNLCKMLMYLGIPSPSDTQFLLTCGAPDALSFCLEMASQYVGPAFFQFDLSLNGYSAVELPALGRPFPPPSAAGYTFTAWLRIDRFDPNTHTTIFGVFDVTQTCFLMLYLEKDTHNFILQTSVTSTRPSVRFKAVSFEERTWYHIALVHRRSRSIMSNSKASLYVNGEFVEQMRCGYPQPPPPTGNSPKSDSFAALGLAARATSSLTSPALGPVQAFLGTPRNLSGKSGAGLIMSKWSLASAHLLDDVLSDDFLAVHYGLGARYQGNFQDSLGGFQTYEASANLGLRNEMMHPGKDENSDILRAIRGKAAALLPENKTLLSFLPAAVYRDDVSFYESSLFQSLPRSAAASVLHVFRRGTPAVAVNAAVPFLAEAFTRPYGMAVLSGNPVVAVPSYLDDNMWRLAGFTPLALKLLHRAQTAQDMLRIVEMIFTCVRHSWRNSDAMERDNGYAIMGLLLRAKLGFGMPSAVERPPVRVPLTREERDSVCLRLLKLVLQFVGYNHGQPIESFIVNPLAYRILLIDVDTWRRSSTETQELYYLQFVTFAVKSKYHEFNSRRLVRMRIIKRLLEALKSEPLTEEVMPSLRLAFEALVKSNFSTDVQRALALFITYMFRASASNLASSSASSHSARINTNRNRSASSWSNPHGNPNPGSTNPNGNSSVSGFSTTGATTTTTANVRPSLGSRRPTIEVNSPNGASVKTSPPLARRQIGSRVLGWYSNLLCDTSNTATIHKFARTVTNRWLLYLLTEDDPEIVVYGAKILARVLVIHGTSYTAKFASKTGGFTIMAARLRRWWDIPTLWPICFSILFGFDVAAIDFERTFDFFSLMDIFHKPRIVHPDVLPVIMAMLQHGVKQVVSQQEEQLDEEGGRRDEGGREEETAATAAAAAAAAAESGPKPAGRRPRARSMELSQALGMRKDVDKIAMRIVVLQTITRFLADLHTTSSEFRDFALTSDYSRLLLAALYPVVVSTDAVNPEVELNSAGSALTFDGSDVIIKPLGNNHAGLPIVRRASPHSRREKERSRSKTESHSEIKAAADSVASSASIMKLRKASSFVLLTADAPLGIGNSAGVGEEATGGKRSKKAGPSSARLAPAFVSPVEFKGPGHGHGHGHGQRHGHGHGHLKNHSHERSRSQAQQTSNVVLQGLLELVIAVFCDQILSRKEFPGFNLACKIPPGFQEHQAYFESYVLRNTIQQLKTEIQLNLTAITEPRVLMNLARFNVHVVVDSIFAGWFIGGADSMLEFTGVCLEYLQQPAVASLKSVRLCSQAVATLRTTFFKMILLQLSELQDVVGPDSDSDSDSENSGSDPDSDIESDAESDAESETKTKTRAKARVDFETKARVDFEAAAREAEAEARAKAVMDNIMYWQAAILGSLAAEDEYMKLLWYQLYIKLIDRRKSIRVSAATIMRIMMVQRPEEAASLFQRSGLTASSSSSLGRTAPATASASASMSSSVPQAPAPDGSPAVHDFEVVTEMDNEAFLEWVDNHRSSLDALFFGQLAKAWEDFVATENVRTAENERTRLARRREKLRQWNTEAVAAETVLDRHTLSNNSWMKSIYYAEHTKHQRLMQDRTDDAIFLAQAYARMDRDLSRPGGLFAEPAATKWKLDRTEGRDRMRLRLLPDYSTTHGEYQPKRRYTETAGTVSPGPLSPAASCSVPAVRVNNNSGSATSSSLSIGRQRTRSRAASDARSVESLSVGYDGPVGGLGGIGITIGSGTEMFPDAGESDVGSANPESDALAGEDDFEMIDDPNDVAEGDDAFEDKNRKVMRRLQPDDAVQAVFNISRIIGLEAAEGILIVGKDALYMMDGVFHCASGEIVNAWQAPADERDPYSQIIMDPRAVSTAAAIARPSDQESRHWRWADVLSISKRRFLFRDVAVEVFFTDGRSYLLTAIDSGRRDELFTQLARKAPHSTGSAPAASDDAWRLESLRLADEGPSSGLGGFGGLGQRISGLGNLGSLGGLFGQQTPFHSVTRRWQRGEMSNFHYLMMVNTMAGRTFNDLTQYPVFPWVLADYTSSELNLNDPATFRDLSKPMGAQTPGRIPAYHENYTALAEIDETPFHYGTHYSTAMIVSSYLIRLPPFVHSFILLQGGSFDHADRLFHSIPAAWRSASADNKTDVRELIPEFFCLPEFLRNINGYAFGTRESTGTPVDHVELPPWAHGDPKVFIQKHREALECPYVSQHLHAWIDLIFGYKQRGEAAVESMNVFHWQSYEGASNLDDIEDLQEKRIAAGVIHNFGQTPKMVFARPHPVRENVRPLIRRVDAESSVYSLTRLAAPLLETGDRVASLVYVPRLDRLLAASPFRRHFAPYDKYLDFGFADASLRFFFADSRKPAGLCENLHAGALSAALLPDSKTLVTAGEDCVISVFALKTSHGRPVDVTLRKALFAHRRPVELLAASTAFSMLVSVSEGQVFVWDLNRLELVRRLSVPAGRRVEGVVVSEANGDIMLAAGGSVVLFNINGELILDQRVCGRVLNADDSATAAKDDVVHAVAFYDGAGSESLENQLVFTGHRHGRVTVWKRVVDSNTGRWALDALRRLEHSGENEKGASSSAAVTCITAMPGSVYTGDEEGRVWEWTVGGR</sequence>
<feature type="region of interest" description="Disordered" evidence="5">
    <location>
        <begin position="2127"/>
        <end position="2152"/>
    </location>
</feature>
<dbReference type="Pfam" id="PF02138">
    <property type="entry name" value="Beach"/>
    <property type="match status" value="1"/>
</dbReference>
<dbReference type="SUPFAM" id="SSF81837">
    <property type="entry name" value="BEACH domain"/>
    <property type="match status" value="1"/>
</dbReference>
<dbReference type="InterPro" id="IPR000409">
    <property type="entry name" value="BEACH_dom"/>
</dbReference>
<dbReference type="SUPFAM" id="SSF49899">
    <property type="entry name" value="Concanavalin A-like lectins/glucanases"/>
    <property type="match status" value="1"/>
</dbReference>
<evidence type="ECO:0000256" key="2">
    <source>
        <dbReference type="ARBA" id="ARBA00022737"/>
    </source>
</evidence>
<feature type="region of interest" description="Disordered" evidence="5">
    <location>
        <begin position="313"/>
        <end position="333"/>
    </location>
</feature>
<feature type="region of interest" description="Disordered" evidence="5">
    <location>
        <begin position="268"/>
        <end position="294"/>
    </location>
</feature>
<organism evidence="8 9">
    <name type="scientific">Thielaviopsis punctulata</name>
    <dbReference type="NCBI Taxonomy" id="72032"/>
    <lineage>
        <taxon>Eukaryota</taxon>
        <taxon>Fungi</taxon>
        <taxon>Dikarya</taxon>
        <taxon>Ascomycota</taxon>
        <taxon>Pezizomycotina</taxon>
        <taxon>Sordariomycetes</taxon>
        <taxon>Hypocreomycetidae</taxon>
        <taxon>Microascales</taxon>
        <taxon>Ceratocystidaceae</taxon>
        <taxon>Thielaviopsis</taxon>
    </lineage>
</organism>
<feature type="compositionally biased region" description="Polar residues" evidence="5">
    <location>
        <begin position="218"/>
        <end position="232"/>
    </location>
</feature>
<feature type="region of interest" description="Disordered" evidence="5">
    <location>
        <begin position="1085"/>
        <end position="1165"/>
    </location>
</feature>
<feature type="region of interest" description="Disordered" evidence="5">
    <location>
        <begin position="1"/>
        <end position="21"/>
    </location>
</feature>
<keyword evidence="2" id="KW-0677">Repeat</keyword>
<dbReference type="PROSITE" id="PS51783">
    <property type="entry name" value="PH_BEACH"/>
    <property type="match status" value="1"/>
</dbReference>
<dbReference type="Gene3D" id="2.60.120.200">
    <property type="match status" value="1"/>
</dbReference>
<dbReference type="OrthoDB" id="26681at2759"/>
<dbReference type="InterPro" id="IPR013320">
    <property type="entry name" value="ConA-like_dom_sf"/>
</dbReference>
<dbReference type="InterPro" id="IPR051944">
    <property type="entry name" value="BEACH_domain_protein"/>
</dbReference>
<feature type="compositionally biased region" description="Acidic residues" evidence="5">
    <location>
        <begin position="1771"/>
        <end position="1784"/>
    </location>
</feature>
<feature type="region of interest" description="Disordered" evidence="5">
    <location>
        <begin position="1893"/>
        <end position="1928"/>
    </location>
</feature>
<feature type="compositionally biased region" description="Basic residues" evidence="5">
    <location>
        <begin position="1568"/>
        <end position="1588"/>
    </location>
</feature>
<gene>
    <name evidence="8" type="ORF">TD95_001437</name>
</gene>
<reference evidence="8 9" key="1">
    <citation type="submission" date="2015-03" db="EMBL/GenBank/DDBJ databases">
        <authorList>
            <person name="Radwan O."/>
            <person name="Al-Naeli F.A."/>
            <person name="Rendon G.A."/>
            <person name="Fields C."/>
        </authorList>
    </citation>
    <scope>NUCLEOTIDE SEQUENCE [LARGE SCALE GENOMIC DNA]</scope>
    <source>
        <strain evidence="8">CR-DP1</strain>
    </source>
</reference>
<evidence type="ECO:0000256" key="4">
    <source>
        <dbReference type="ARBA" id="ARBA00073334"/>
    </source>
</evidence>
<feature type="compositionally biased region" description="Low complexity" evidence="5">
    <location>
        <begin position="2127"/>
        <end position="2138"/>
    </location>
</feature>
<feature type="compositionally biased region" description="Basic and acidic residues" evidence="5">
    <location>
        <begin position="1478"/>
        <end position="1497"/>
    </location>
</feature>
<dbReference type="SUPFAM" id="SSF50978">
    <property type="entry name" value="WD40 repeat-like"/>
    <property type="match status" value="1"/>
</dbReference>
<feature type="compositionally biased region" description="Low complexity" evidence="5">
    <location>
        <begin position="1343"/>
        <end position="1360"/>
    </location>
</feature>
<comment type="function">
    <text evidence="3">May be involved in protein sorting and cell wall formation.</text>
</comment>
<evidence type="ECO:0000259" key="6">
    <source>
        <dbReference type="PROSITE" id="PS50197"/>
    </source>
</evidence>
<dbReference type="FunFam" id="1.10.1540.10:FF:000001">
    <property type="entry name" value="neurobeachin isoform X1"/>
    <property type="match status" value="1"/>
</dbReference>
<dbReference type="PANTHER" id="PTHR46108:SF4">
    <property type="entry name" value="BLUE CHEESE"/>
    <property type="match status" value="1"/>
</dbReference>
<dbReference type="CDD" id="cd01201">
    <property type="entry name" value="PH_BEACH"/>
    <property type="match status" value="1"/>
</dbReference>
<proteinExistence type="predicted"/>
<dbReference type="InterPro" id="IPR023362">
    <property type="entry name" value="PH-BEACH_dom"/>
</dbReference>
<dbReference type="InterPro" id="IPR056252">
    <property type="entry name" value="Alfy-like_Arm-like"/>
</dbReference>